<organism evidence="1 2">
    <name type="scientific">Diploptera punctata</name>
    <name type="common">Pacific beetle cockroach</name>
    <dbReference type="NCBI Taxonomy" id="6984"/>
    <lineage>
        <taxon>Eukaryota</taxon>
        <taxon>Metazoa</taxon>
        <taxon>Ecdysozoa</taxon>
        <taxon>Arthropoda</taxon>
        <taxon>Hexapoda</taxon>
        <taxon>Insecta</taxon>
        <taxon>Pterygota</taxon>
        <taxon>Neoptera</taxon>
        <taxon>Polyneoptera</taxon>
        <taxon>Dictyoptera</taxon>
        <taxon>Blattodea</taxon>
        <taxon>Blaberoidea</taxon>
        <taxon>Blaberidae</taxon>
        <taxon>Diplopterinae</taxon>
        <taxon>Diploptera</taxon>
    </lineage>
</organism>
<reference evidence="1" key="1">
    <citation type="journal article" date="2023" name="IScience">
        <title>Live-bearing cockroach genome reveals convergent evolutionary mechanisms linked to viviparity in insects and beyond.</title>
        <authorList>
            <person name="Fouks B."/>
            <person name="Harrison M.C."/>
            <person name="Mikhailova A.A."/>
            <person name="Marchal E."/>
            <person name="English S."/>
            <person name="Carruthers M."/>
            <person name="Jennings E.C."/>
            <person name="Chiamaka E.L."/>
            <person name="Frigard R.A."/>
            <person name="Pippel M."/>
            <person name="Attardo G.M."/>
            <person name="Benoit J.B."/>
            <person name="Bornberg-Bauer E."/>
            <person name="Tobe S.S."/>
        </authorList>
    </citation>
    <scope>NUCLEOTIDE SEQUENCE</scope>
    <source>
        <strain evidence="1">Stay&amp;Tobe</strain>
    </source>
</reference>
<keyword evidence="2" id="KW-1185">Reference proteome</keyword>
<proteinExistence type="predicted"/>
<dbReference type="Proteomes" id="UP001233999">
    <property type="component" value="Unassembled WGS sequence"/>
</dbReference>
<evidence type="ECO:0000313" key="1">
    <source>
        <dbReference type="EMBL" id="KAJ9579879.1"/>
    </source>
</evidence>
<sequence length="78" mass="9085">SMKYVINQNHSFDISVYAEVVPKTLTLAQTTLEFKNLPYDIKNRPLFLTVGIVNNLQCFTEFCWELPPRSSFNIFPLK</sequence>
<dbReference type="PANTHER" id="PTHR45912:SF3">
    <property type="entry name" value="CILIA- AND FLAGELLA-ASSOCIATED PROTEIN 47"/>
    <property type="match status" value="1"/>
</dbReference>
<dbReference type="AlphaFoldDB" id="A0AAD7ZFY1"/>
<comment type="caution">
    <text evidence="1">The sequence shown here is derived from an EMBL/GenBank/DDBJ whole genome shotgun (WGS) entry which is preliminary data.</text>
</comment>
<accession>A0AAD7ZFY1</accession>
<evidence type="ECO:0000313" key="2">
    <source>
        <dbReference type="Proteomes" id="UP001233999"/>
    </source>
</evidence>
<dbReference type="GO" id="GO:0005929">
    <property type="term" value="C:cilium"/>
    <property type="evidence" value="ECO:0007669"/>
    <property type="project" value="TreeGrafter"/>
</dbReference>
<dbReference type="GO" id="GO:0060271">
    <property type="term" value="P:cilium assembly"/>
    <property type="evidence" value="ECO:0007669"/>
    <property type="project" value="TreeGrafter"/>
</dbReference>
<reference evidence="1" key="2">
    <citation type="submission" date="2023-05" db="EMBL/GenBank/DDBJ databases">
        <authorList>
            <person name="Fouks B."/>
        </authorList>
    </citation>
    <scope>NUCLEOTIDE SEQUENCE</scope>
    <source>
        <strain evidence="1">Stay&amp;Tobe</strain>
        <tissue evidence="1">Testes</tissue>
    </source>
</reference>
<gene>
    <name evidence="1" type="ORF">L9F63_004481</name>
</gene>
<feature type="non-terminal residue" evidence="1">
    <location>
        <position position="78"/>
    </location>
</feature>
<dbReference type="EMBL" id="JASPKZ010008371">
    <property type="protein sequence ID" value="KAJ9579879.1"/>
    <property type="molecule type" value="Genomic_DNA"/>
</dbReference>
<name>A0AAD7ZFY1_DIPPU</name>
<dbReference type="PANTHER" id="PTHR45912">
    <property type="entry name" value="CILIA- AND FLAGELLA-ASSOCIATED PROTEIN 47"/>
    <property type="match status" value="1"/>
</dbReference>
<protein>
    <submittedName>
        <fullName evidence="1">Uncharacterized protein</fullName>
    </submittedName>
</protein>
<feature type="non-terminal residue" evidence="1">
    <location>
        <position position="1"/>
    </location>
</feature>